<feature type="region of interest" description="Disordered" evidence="4">
    <location>
        <begin position="66"/>
        <end position="91"/>
    </location>
</feature>
<dbReference type="GO" id="GO:0016567">
    <property type="term" value="P:protein ubiquitination"/>
    <property type="evidence" value="ECO:0007669"/>
    <property type="project" value="UniProtKB-UniRule"/>
</dbReference>
<keyword evidence="2 3" id="KW-0833">Ubl conjugation pathway</keyword>
<dbReference type="InterPro" id="IPR001232">
    <property type="entry name" value="SKP1-like"/>
</dbReference>
<dbReference type="InterPro" id="IPR016073">
    <property type="entry name" value="Skp1_comp_POZ"/>
</dbReference>
<sequence length="170" mass="18960">MAKVKLLSADKELFEVDEEVASYSHTVKNLLEDAGAGDAVPLPNVSGKILAKVIEFCKFHVEADKKAAADKKPVAEDAKDAKDAKDQTKTTPEVEAFNSGFITDKATHVELTLAANYLNINTLLDLCCKKWADEIKGKTPEEIRTMFNLKDDLTEEDKERIRAETVWKFE</sequence>
<dbReference type="Proteomes" id="UP000612055">
    <property type="component" value="Unassembled WGS sequence"/>
</dbReference>
<dbReference type="InterPro" id="IPR036296">
    <property type="entry name" value="SKP1-like_dim_sf"/>
</dbReference>
<dbReference type="InterPro" id="IPR016072">
    <property type="entry name" value="Skp1_comp_dimer"/>
</dbReference>
<feature type="domain" description="SKP1 component dimerisation" evidence="5">
    <location>
        <begin position="122"/>
        <end position="167"/>
    </location>
</feature>
<protein>
    <recommendedName>
        <fullName evidence="3">SKP1-like protein</fullName>
    </recommendedName>
</protein>
<comment type="similarity">
    <text evidence="1 3">Belongs to the SKP1 family.</text>
</comment>
<name>A0A835XNL8_9CHLO</name>
<accession>A0A835XNL8</accession>
<evidence type="ECO:0000259" key="5">
    <source>
        <dbReference type="Pfam" id="PF01466"/>
    </source>
</evidence>
<organism evidence="7 8">
    <name type="scientific">Edaphochlamys debaryana</name>
    <dbReference type="NCBI Taxonomy" id="47281"/>
    <lineage>
        <taxon>Eukaryota</taxon>
        <taxon>Viridiplantae</taxon>
        <taxon>Chlorophyta</taxon>
        <taxon>core chlorophytes</taxon>
        <taxon>Chlorophyceae</taxon>
        <taxon>CS clade</taxon>
        <taxon>Chlamydomonadales</taxon>
        <taxon>Chlamydomonadales incertae sedis</taxon>
        <taxon>Edaphochlamys</taxon>
    </lineage>
</organism>
<dbReference type="PIRSF" id="PIRSF028729">
    <property type="entry name" value="E3_ubiquit_lig_SCF_Skp"/>
    <property type="match status" value="1"/>
</dbReference>
<evidence type="ECO:0000256" key="1">
    <source>
        <dbReference type="ARBA" id="ARBA00009993"/>
    </source>
</evidence>
<evidence type="ECO:0000256" key="4">
    <source>
        <dbReference type="SAM" id="MobiDB-lite"/>
    </source>
</evidence>
<dbReference type="Pfam" id="PF03931">
    <property type="entry name" value="Skp1_POZ"/>
    <property type="match status" value="1"/>
</dbReference>
<feature type="compositionally biased region" description="Basic and acidic residues" evidence="4">
    <location>
        <begin position="66"/>
        <end position="88"/>
    </location>
</feature>
<dbReference type="AlphaFoldDB" id="A0A835XNL8"/>
<dbReference type="OrthoDB" id="7827685at2759"/>
<dbReference type="SMART" id="SM00512">
    <property type="entry name" value="Skp1"/>
    <property type="match status" value="1"/>
</dbReference>
<dbReference type="Gene3D" id="3.30.710.10">
    <property type="entry name" value="Potassium Channel Kv1.1, Chain A"/>
    <property type="match status" value="1"/>
</dbReference>
<dbReference type="InterPro" id="IPR011333">
    <property type="entry name" value="SKP1/BTB/POZ_sf"/>
</dbReference>
<dbReference type="Pfam" id="PF01466">
    <property type="entry name" value="Skp1"/>
    <property type="match status" value="1"/>
</dbReference>
<proteinExistence type="inferred from homology"/>
<dbReference type="GO" id="GO:0006511">
    <property type="term" value="P:ubiquitin-dependent protein catabolic process"/>
    <property type="evidence" value="ECO:0007669"/>
    <property type="project" value="InterPro"/>
</dbReference>
<dbReference type="GO" id="GO:0009867">
    <property type="term" value="P:jasmonic acid mediated signaling pathway"/>
    <property type="evidence" value="ECO:0007669"/>
    <property type="project" value="UniProtKB-ARBA"/>
</dbReference>
<comment type="caution">
    <text evidence="7">The sequence shown here is derived from an EMBL/GenBank/DDBJ whole genome shotgun (WGS) entry which is preliminary data.</text>
</comment>
<evidence type="ECO:0000313" key="7">
    <source>
        <dbReference type="EMBL" id="KAG2484220.1"/>
    </source>
</evidence>
<reference evidence="7" key="1">
    <citation type="journal article" date="2020" name="bioRxiv">
        <title>Comparative genomics of Chlamydomonas.</title>
        <authorList>
            <person name="Craig R.J."/>
            <person name="Hasan A.R."/>
            <person name="Ness R.W."/>
            <person name="Keightley P.D."/>
        </authorList>
    </citation>
    <scope>NUCLEOTIDE SEQUENCE</scope>
    <source>
        <strain evidence="7">CCAP 11/70</strain>
    </source>
</reference>
<dbReference type="SUPFAM" id="SSF81382">
    <property type="entry name" value="Skp1 dimerisation domain-like"/>
    <property type="match status" value="1"/>
</dbReference>
<evidence type="ECO:0000256" key="3">
    <source>
        <dbReference type="PIRNR" id="PIRNR028729"/>
    </source>
</evidence>
<dbReference type="SUPFAM" id="SSF54695">
    <property type="entry name" value="POZ domain"/>
    <property type="match status" value="1"/>
</dbReference>
<evidence type="ECO:0000313" key="8">
    <source>
        <dbReference type="Proteomes" id="UP000612055"/>
    </source>
</evidence>
<keyword evidence="8" id="KW-1185">Reference proteome</keyword>
<dbReference type="PANTHER" id="PTHR11165">
    <property type="entry name" value="SKP1"/>
    <property type="match status" value="1"/>
</dbReference>
<feature type="domain" description="SKP1 component POZ" evidence="6">
    <location>
        <begin position="3"/>
        <end position="61"/>
    </location>
</feature>
<dbReference type="CDD" id="cd18322">
    <property type="entry name" value="BTB_POZ_SKP1"/>
    <property type="match status" value="1"/>
</dbReference>
<evidence type="ECO:0000256" key="2">
    <source>
        <dbReference type="ARBA" id="ARBA00022786"/>
    </source>
</evidence>
<dbReference type="UniPathway" id="UPA00143"/>
<evidence type="ECO:0000259" key="6">
    <source>
        <dbReference type="Pfam" id="PF03931"/>
    </source>
</evidence>
<comment type="subunit">
    <text evidence="3">Part of a SCF (SKP1-cullin-F-box) protein ligase complex.</text>
</comment>
<comment type="pathway">
    <text evidence="3">Protein modification; protein ubiquitination.</text>
</comment>
<gene>
    <name evidence="7" type="ORF">HYH03_016955</name>
</gene>
<dbReference type="InterPro" id="IPR016897">
    <property type="entry name" value="SKP1"/>
</dbReference>
<dbReference type="EMBL" id="JAEHOE010000154">
    <property type="protein sequence ID" value="KAG2484220.1"/>
    <property type="molecule type" value="Genomic_DNA"/>
</dbReference>
<comment type="function">
    <text evidence="3">Involved in ubiquitination and subsequent proteasomal degradation of target proteins. Together with CUL1, RBX1 and a F-box protein, it forms a SCF E3 ubiquitin ligase complex. The functional specificity of this complex depends on the type of F-box protein. In the SCF complex, it serves as an adapter that links the F-box protein to CUL1.</text>
</comment>